<keyword evidence="1" id="KW-0732">Signal</keyword>
<evidence type="ECO:0000256" key="1">
    <source>
        <dbReference type="SAM" id="SignalP"/>
    </source>
</evidence>
<sequence length="127" mass="12918">MQKLPSMLASIVLSGAFGLLAVAPAAHAQSTGVALSCDVNVCDATASSPGSPTPFQYNWSFSGTAHLSAPFHCNNSGPLGHKAECTFQCYQPYQDHIIMHVTALDATGAYIGEASAGTVCNGTAGGV</sequence>
<evidence type="ECO:0000313" key="2">
    <source>
        <dbReference type="EMBL" id="MFK2915919.1"/>
    </source>
</evidence>
<feature type="signal peptide" evidence="1">
    <location>
        <begin position="1"/>
        <end position="28"/>
    </location>
</feature>
<reference evidence="2 3" key="1">
    <citation type="submission" date="2020-10" db="EMBL/GenBank/DDBJ databases">
        <title>Phylogeny of dyella-like bacteria.</title>
        <authorList>
            <person name="Fu J."/>
        </authorList>
    </citation>
    <scope>NUCLEOTIDE SEQUENCE [LARGE SCALE GENOMIC DNA]</scope>
    <source>
        <strain evidence="2 3">BB4</strain>
    </source>
</reference>
<gene>
    <name evidence="2" type="ORF">ISS97_01480</name>
</gene>
<dbReference type="EMBL" id="JADIKD010000005">
    <property type="protein sequence ID" value="MFK2915919.1"/>
    <property type="molecule type" value="Genomic_DNA"/>
</dbReference>
<protein>
    <recommendedName>
        <fullName evidence="4">Ig-like domain-containing protein</fullName>
    </recommendedName>
</protein>
<dbReference type="RefSeq" id="WP_379987509.1">
    <property type="nucleotide sequence ID" value="NZ_JADIKD010000005.1"/>
</dbReference>
<organism evidence="2 3">
    <name type="scientific">Dyella koreensis</name>
    <dbReference type="NCBI Taxonomy" id="311235"/>
    <lineage>
        <taxon>Bacteria</taxon>
        <taxon>Pseudomonadati</taxon>
        <taxon>Pseudomonadota</taxon>
        <taxon>Gammaproteobacteria</taxon>
        <taxon>Lysobacterales</taxon>
        <taxon>Rhodanobacteraceae</taxon>
        <taxon>Dyella</taxon>
    </lineage>
</organism>
<keyword evidence="3" id="KW-1185">Reference proteome</keyword>
<comment type="caution">
    <text evidence="2">The sequence shown here is derived from an EMBL/GenBank/DDBJ whole genome shotgun (WGS) entry which is preliminary data.</text>
</comment>
<evidence type="ECO:0008006" key="4">
    <source>
        <dbReference type="Google" id="ProtNLM"/>
    </source>
</evidence>
<evidence type="ECO:0000313" key="3">
    <source>
        <dbReference type="Proteomes" id="UP001620408"/>
    </source>
</evidence>
<feature type="chain" id="PRO_5047031972" description="Ig-like domain-containing protein" evidence="1">
    <location>
        <begin position="29"/>
        <end position="127"/>
    </location>
</feature>
<dbReference type="Proteomes" id="UP001620408">
    <property type="component" value="Unassembled WGS sequence"/>
</dbReference>
<proteinExistence type="predicted"/>
<name>A0ABW8K348_9GAMM</name>
<accession>A0ABW8K348</accession>